<dbReference type="PROSITE" id="PS00061">
    <property type="entry name" value="ADH_SHORT"/>
    <property type="match status" value="1"/>
</dbReference>
<sequence>MTENTRIALVTGANQGIGLQIATDLAASGLTVLLASRNPERGEAAAQSLSGEVHPIQLDVTDEASINAAVAQVEKQFGRLDILINNAAISRANGKESETMESYIQRSRASLISVDEVRAIWETNVFGVLAVTQAFLPLLRKSEAARIVNVSSGLGSLTINSTPHPYRATFNPGYGASKTALNALTVAFAIDLEAEGIMVNAVTPGFTSTALNNFEGTETVQQGAAEAVRIALLGGDRPTGTFTGSVNETCPW</sequence>
<gene>
    <name evidence="5" type="ORF">AM2010_2566</name>
</gene>
<dbReference type="STRING" id="543877.AM2010_2566"/>
<keyword evidence="6" id="KW-1185">Reference proteome</keyword>
<protein>
    <recommendedName>
        <fullName evidence="7">Dehydrogenase</fullName>
    </recommendedName>
</protein>
<dbReference type="InterPro" id="IPR036291">
    <property type="entry name" value="NAD(P)-bd_dom_sf"/>
</dbReference>
<dbReference type="PATRIC" id="fig|543877.4.peg.2604"/>
<keyword evidence="2" id="KW-0521">NADP</keyword>
<dbReference type="InterPro" id="IPR020904">
    <property type="entry name" value="Sc_DH/Rdtase_CS"/>
</dbReference>
<evidence type="ECO:0000256" key="3">
    <source>
        <dbReference type="ARBA" id="ARBA00023002"/>
    </source>
</evidence>
<dbReference type="SUPFAM" id="SSF51735">
    <property type="entry name" value="NAD(P)-binding Rossmann-fold domains"/>
    <property type="match status" value="1"/>
</dbReference>
<accession>A0A0G3XDB7</accession>
<evidence type="ECO:0000256" key="4">
    <source>
        <dbReference type="RuleBase" id="RU000363"/>
    </source>
</evidence>
<evidence type="ECO:0008006" key="7">
    <source>
        <dbReference type="Google" id="ProtNLM"/>
    </source>
</evidence>
<dbReference type="AlphaFoldDB" id="A0A0G3XDB7"/>
<dbReference type="PANTHER" id="PTHR43490:SF99">
    <property type="entry name" value="SHORT-CHAIN DEHYDROGENASE_REDUCTASE"/>
    <property type="match status" value="1"/>
</dbReference>
<dbReference type="KEGG" id="amx:AM2010_2566"/>
<dbReference type="Proteomes" id="UP000037643">
    <property type="component" value="Chromosome"/>
</dbReference>
<dbReference type="EMBL" id="CP011805">
    <property type="protein sequence ID" value="AKM08621.1"/>
    <property type="molecule type" value="Genomic_DNA"/>
</dbReference>
<reference evidence="5 6" key="1">
    <citation type="submission" date="2015-06" db="EMBL/GenBank/DDBJ databases">
        <authorList>
            <person name="Kim K.M."/>
        </authorList>
    </citation>
    <scope>NUCLEOTIDE SEQUENCE [LARGE SCALE GENOMIC DNA]</scope>
    <source>
        <strain evidence="5 6">KCTC 22370</strain>
    </source>
</reference>
<dbReference type="Pfam" id="PF00106">
    <property type="entry name" value="adh_short"/>
    <property type="match status" value="1"/>
</dbReference>
<dbReference type="Gene3D" id="3.40.50.720">
    <property type="entry name" value="NAD(P)-binding Rossmann-like Domain"/>
    <property type="match status" value="1"/>
</dbReference>
<proteinExistence type="inferred from homology"/>
<keyword evidence="3" id="KW-0560">Oxidoreductase</keyword>
<dbReference type="OrthoDB" id="9793825at2"/>
<dbReference type="PANTHER" id="PTHR43490">
    <property type="entry name" value="(+)-NEOMENTHOL DEHYDROGENASE"/>
    <property type="match status" value="1"/>
</dbReference>
<comment type="similarity">
    <text evidence="1 4">Belongs to the short-chain dehydrogenases/reductases (SDR) family.</text>
</comment>
<dbReference type="InterPro" id="IPR002347">
    <property type="entry name" value="SDR_fam"/>
</dbReference>
<organism evidence="5 6">
    <name type="scientific">Pelagerythrobacter marensis</name>
    <dbReference type="NCBI Taxonomy" id="543877"/>
    <lineage>
        <taxon>Bacteria</taxon>
        <taxon>Pseudomonadati</taxon>
        <taxon>Pseudomonadota</taxon>
        <taxon>Alphaproteobacteria</taxon>
        <taxon>Sphingomonadales</taxon>
        <taxon>Erythrobacteraceae</taxon>
        <taxon>Pelagerythrobacter</taxon>
    </lineage>
</organism>
<dbReference type="PRINTS" id="PR00081">
    <property type="entry name" value="GDHRDH"/>
</dbReference>
<evidence type="ECO:0000256" key="2">
    <source>
        <dbReference type="ARBA" id="ARBA00022857"/>
    </source>
</evidence>
<dbReference type="PRINTS" id="PR00080">
    <property type="entry name" value="SDRFAMILY"/>
</dbReference>
<dbReference type="RefSeq" id="WP_047807423.1">
    <property type="nucleotide sequence ID" value="NZ_CP011805.1"/>
</dbReference>
<evidence type="ECO:0000313" key="6">
    <source>
        <dbReference type="Proteomes" id="UP000037643"/>
    </source>
</evidence>
<evidence type="ECO:0000256" key="1">
    <source>
        <dbReference type="ARBA" id="ARBA00006484"/>
    </source>
</evidence>
<dbReference type="GO" id="GO:0016491">
    <property type="term" value="F:oxidoreductase activity"/>
    <property type="evidence" value="ECO:0007669"/>
    <property type="project" value="UniProtKB-KW"/>
</dbReference>
<evidence type="ECO:0000313" key="5">
    <source>
        <dbReference type="EMBL" id="AKM08621.1"/>
    </source>
</evidence>
<name>A0A0G3XDB7_9SPHN</name>